<dbReference type="Proteomes" id="UP000001075">
    <property type="component" value="Unassembled WGS sequence"/>
</dbReference>
<evidence type="ECO:0000256" key="1">
    <source>
        <dbReference type="SAM" id="MobiDB-lite"/>
    </source>
</evidence>
<protein>
    <submittedName>
        <fullName evidence="2">Uncharacterized protein</fullName>
    </submittedName>
</protein>
<gene>
    <name evidence="2" type="ORF">I79_025654</name>
</gene>
<sequence length="98" mass="11091">MWPLEGPLEALLSRNGFLSWRIFKSVIRRLVTQQEKRGRTPLNEKSLFDQFHYQVSRDSSQGPSQGRAAPLHTAGRSRPGCAPGLMTTRLQRADTGRQ</sequence>
<feature type="region of interest" description="Disordered" evidence="1">
    <location>
        <begin position="56"/>
        <end position="98"/>
    </location>
</feature>
<organism evidence="2 3">
    <name type="scientific">Cricetulus griseus</name>
    <name type="common">Chinese hamster</name>
    <name type="synonym">Cricetulus barabensis griseus</name>
    <dbReference type="NCBI Taxonomy" id="10029"/>
    <lineage>
        <taxon>Eukaryota</taxon>
        <taxon>Metazoa</taxon>
        <taxon>Chordata</taxon>
        <taxon>Craniata</taxon>
        <taxon>Vertebrata</taxon>
        <taxon>Euteleostomi</taxon>
        <taxon>Mammalia</taxon>
        <taxon>Eutheria</taxon>
        <taxon>Euarchontoglires</taxon>
        <taxon>Glires</taxon>
        <taxon>Rodentia</taxon>
        <taxon>Myomorpha</taxon>
        <taxon>Muroidea</taxon>
        <taxon>Cricetidae</taxon>
        <taxon>Cricetinae</taxon>
        <taxon>Cricetulus</taxon>
    </lineage>
</organism>
<name>G3INW3_CRIGR</name>
<dbReference type="AlphaFoldDB" id="G3INW3"/>
<reference evidence="3" key="1">
    <citation type="journal article" date="2011" name="Nat. Biotechnol.">
        <title>The genomic sequence of the Chinese hamster ovary (CHO)-K1 cell line.</title>
        <authorList>
            <person name="Xu X."/>
            <person name="Nagarajan H."/>
            <person name="Lewis N.E."/>
            <person name="Pan S."/>
            <person name="Cai Z."/>
            <person name="Liu X."/>
            <person name="Chen W."/>
            <person name="Xie M."/>
            <person name="Wang W."/>
            <person name="Hammond S."/>
            <person name="Andersen M.R."/>
            <person name="Neff N."/>
            <person name="Passarelli B."/>
            <person name="Koh W."/>
            <person name="Fan H.C."/>
            <person name="Wang J."/>
            <person name="Gui Y."/>
            <person name="Lee K.H."/>
            <person name="Betenbaugh M.J."/>
            <person name="Quake S.R."/>
            <person name="Famili I."/>
            <person name="Palsson B.O."/>
            <person name="Wang J."/>
        </authorList>
    </citation>
    <scope>NUCLEOTIDE SEQUENCE [LARGE SCALE GENOMIC DNA]</scope>
    <source>
        <strain evidence="3">CHO K1 cell line</strain>
    </source>
</reference>
<evidence type="ECO:0000313" key="3">
    <source>
        <dbReference type="Proteomes" id="UP000001075"/>
    </source>
</evidence>
<dbReference type="InParanoid" id="G3INW3"/>
<proteinExistence type="predicted"/>
<dbReference type="EMBL" id="JH007582">
    <property type="protein sequence ID" value="EGW15199.1"/>
    <property type="molecule type" value="Genomic_DNA"/>
</dbReference>
<accession>G3INW3</accession>
<evidence type="ECO:0000313" key="2">
    <source>
        <dbReference type="EMBL" id="EGW15199.1"/>
    </source>
</evidence>